<dbReference type="InterPro" id="IPR013780">
    <property type="entry name" value="Glyco_hydro_b"/>
</dbReference>
<dbReference type="InterPro" id="IPR031319">
    <property type="entry name" value="A-amylase_C"/>
</dbReference>
<dbReference type="CDD" id="cd11317">
    <property type="entry name" value="AmyAc_bac_euk_AmyA"/>
    <property type="match status" value="1"/>
</dbReference>
<feature type="domain" description="Alpha-amylase C-terminal" evidence="13">
    <location>
        <begin position="418"/>
        <end position="509"/>
    </location>
</feature>
<keyword evidence="7 12" id="KW-0378">Hydrolase</keyword>
<comment type="cofactor">
    <cofactor evidence="2">
        <name>Ca(2+)</name>
        <dbReference type="ChEBI" id="CHEBI:29108"/>
    </cofactor>
</comment>
<gene>
    <name evidence="15" type="ORF">ALQ49_04732</name>
</gene>
<evidence type="ECO:0000256" key="7">
    <source>
        <dbReference type="ARBA" id="ARBA00022801"/>
    </source>
</evidence>
<dbReference type="AlphaFoldDB" id="A0A3M3M7K1"/>
<evidence type="ECO:0000259" key="14">
    <source>
        <dbReference type="SMART" id="SM00642"/>
    </source>
</evidence>
<evidence type="ECO:0000256" key="4">
    <source>
        <dbReference type="ARBA" id="ARBA00012595"/>
    </source>
</evidence>
<dbReference type="InterPro" id="IPR006047">
    <property type="entry name" value="GH13_cat_dom"/>
</dbReference>
<comment type="caution">
    <text evidence="15">The sequence shown here is derived from an EMBL/GenBank/DDBJ whole genome shotgun (WGS) entry which is preliminary data.</text>
</comment>
<dbReference type="RefSeq" id="WP_074844524.1">
    <property type="nucleotide sequence ID" value="NZ_RBPB01000039.1"/>
</dbReference>
<comment type="catalytic activity">
    <reaction evidence="1 12">
        <text>Endohydrolysis of (1-&gt;4)-alpha-D-glucosidic linkages in polysaccharides containing three or more (1-&gt;4)-alpha-linked D-glucose units.</text>
        <dbReference type="EC" id="3.2.1.1"/>
    </reaction>
</comment>
<dbReference type="PRINTS" id="PR00110">
    <property type="entry name" value="ALPHAAMYLASE"/>
</dbReference>
<dbReference type="EMBL" id="RBPL01000004">
    <property type="protein sequence ID" value="RMO03542.1"/>
    <property type="molecule type" value="Genomic_DNA"/>
</dbReference>
<keyword evidence="8" id="KW-0106">Calcium</keyword>
<accession>A0A3M3M7K1</accession>
<dbReference type="SUPFAM" id="SSF51445">
    <property type="entry name" value="(Trans)glycosidases"/>
    <property type="match status" value="1"/>
</dbReference>
<evidence type="ECO:0000256" key="12">
    <source>
        <dbReference type="RuleBase" id="RU361134"/>
    </source>
</evidence>
<keyword evidence="9 12" id="KW-0119">Carbohydrate metabolism</keyword>
<dbReference type="Proteomes" id="UP000278062">
    <property type="component" value="Unassembled WGS sequence"/>
</dbReference>
<name>A0A3M3M7K1_9PSED</name>
<dbReference type="GO" id="GO:0046872">
    <property type="term" value="F:metal ion binding"/>
    <property type="evidence" value="ECO:0007669"/>
    <property type="project" value="UniProtKB-KW"/>
</dbReference>
<dbReference type="Gene3D" id="2.60.40.1180">
    <property type="entry name" value="Golgi alpha-mannosidase II"/>
    <property type="match status" value="1"/>
</dbReference>
<evidence type="ECO:0000313" key="16">
    <source>
        <dbReference type="Proteomes" id="UP000278062"/>
    </source>
</evidence>
<dbReference type="Pfam" id="PF02806">
    <property type="entry name" value="Alpha-amylase_C"/>
    <property type="match status" value="1"/>
</dbReference>
<dbReference type="SMART" id="SM00642">
    <property type="entry name" value="Aamy"/>
    <property type="match status" value="1"/>
</dbReference>
<dbReference type="GO" id="GO:0004556">
    <property type="term" value="F:alpha-amylase activity"/>
    <property type="evidence" value="ECO:0007669"/>
    <property type="project" value="UniProtKB-UniRule"/>
</dbReference>
<comment type="similarity">
    <text evidence="3 11">Belongs to the glycosyl hydrolase 13 family.</text>
</comment>
<keyword evidence="6" id="KW-0479">Metal-binding</keyword>
<dbReference type="EC" id="3.2.1.1" evidence="4 12"/>
<dbReference type="Pfam" id="PF00128">
    <property type="entry name" value="Alpha-amylase"/>
    <property type="match status" value="1"/>
</dbReference>
<evidence type="ECO:0000256" key="3">
    <source>
        <dbReference type="ARBA" id="ARBA00008061"/>
    </source>
</evidence>
<dbReference type="SMART" id="SM00632">
    <property type="entry name" value="Aamy_C"/>
    <property type="match status" value="1"/>
</dbReference>
<evidence type="ECO:0000256" key="1">
    <source>
        <dbReference type="ARBA" id="ARBA00000548"/>
    </source>
</evidence>
<dbReference type="SUPFAM" id="SSF51011">
    <property type="entry name" value="Glycosyl hydrolase domain"/>
    <property type="match status" value="1"/>
</dbReference>
<evidence type="ECO:0000256" key="6">
    <source>
        <dbReference type="ARBA" id="ARBA00022723"/>
    </source>
</evidence>
<dbReference type="InterPro" id="IPR006046">
    <property type="entry name" value="Alpha_amylase"/>
</dbReference>
<sequence>MNPKESLFKLLITTTLLGVNTYCPLSYASTEFNPASTSVQMFHWRWNDLAKECRSALGPAGYGAVQISPPQASLVTGHWWDIYQPVNFSSLTSVMGTESELREMIKTCHEAKVRVYADIVINQVAGESSSSFKSSDGSTWDSRSLSYPQFSSNDFHSTCYIERSDYDNSWKRVKECRLNNLPDLNQSSGYVQGIAANYMTKLLSLGVDGFRVDAAKHQNADDLNTILMTVRKSYPRTLAGENIWVTQEIIPDGSSSRADYYKNGTVNEFNYTTAMSKAFRKQDGFNLAAIPSMLGVLGNWGGSFRLIPSDKATVFINNWDTERNSEPSLNASNMKFNDRYNSKRYDLANILMLALPYGEAQVHSGFAFDDHDQDAPSAAALDENTQPNLKSGWDFVHRVDSIASMVQFRAASQGQEVTNWVSGNSNQIAFSRGNTGFVALNNSSFSWSKNFHTGLPEGTYCNIITKSFNTPLWSCSSKVVVDSKGNAYLTVPADNGGDVPAIAIYSGSKL</sequence>
<dbReference type="Gene3D" id="3.20.20.80">
    <property type="entry name" value="Glycosidases"/>
    <property type="match status" value="1"/>
</dbReference>
<dbReference type="InterPro" id="IPR017853">
    <property type="entry name" value="GH"/>
</dbReference>
<evidence type="ECO:0000256" key="5">
    <source>
        <dbReference type="ARBA" id="ARBA00017303"/>
    </source>
</evidence>
<dbReference type="InterPro" id="IPR006048">
    <property type="entry name" value="A-amylase/branching_C"/>
</dbReference>
<organism evidence="15 16">
    <name type="scientific">Pseudomonas syringae pv. apii</name>
    <dbReference type="NCBI Taxonomy" id="81036"/>
    <lineage>
        <taxon>Bacteria</taxon>
        <taxon>Pseudomonadati</taxon>
        <taxon>Pseudomonadota</taxon>
        <taxon>Gammaproteobacteria</taxon>
        <taxon>Pseudomonadales</taxon>
        <taxon>Pseudomonadaceae</taxon>
        <taxon>Pseudomonas</taxon>
    </lineage>
</organism>
<evidence type="ECO:0000256" key="8">
    <source>
        <dbReference type="ARBA" id="ARBA00022837"/>
    </source>
</evidence>
<evidence type="ECO:0000313" key="15">
    <source>
        <dbReference type="EMBL" id="RMO03542.1"/>
    </source>
</evidence>
<dbReference type="PANTHER" id="PTHR43447">
    <property type="entry name" value="ALPHA-AMYLASE"/>
    <property type="match status" value="1"/>
</dbReference>
<protein>
    <recommendedName>
        <fullName evidence="5 12">Alpha-amylase</fullName>
        <ecNumber evidence="4 12">3.2.1.1</ecNumber>
    </recommendedName>
</protein>
<evidence type="ECO:0000256" key="11">
    <source>
        <dbReference type="RuleBase" id="RU003615"/>
    </source>
</evidence>
<evidence type="ECO:0000256" key="10">
    <source>
        <dbReference type="ARBA" id="ARBA00023295"/>
    </source>
</evidence>
<evidence type="ECO:0000259" key="13">
    <source>
        <dbReference type="SMART" id="SM00632"/>
    </source>
</evidence>
<evidence type="ECO:0000256" key="2">
    <source>
        <dbReference type="ARBA" id="ARBA00001913"/>
    </source>
</evidence>
<keyword evidence="10 12" id="KW-0326">Glycosidase</keyword>
<feature type="domain" description="Glycosyl hydrolase family 13 catalytic" evidence="14">
    <location>
        <begin position="36"/>
        <end position="409"/>
    </location>
</feature>
<dbReference type="GO" id="GO:0005975">
    <property type="term" value="P:carbohydrate metabolic process"/>
    <property type="evidence" value="ECO:0007669"/>
    <property type="project" value="InterPro"/>
</dbReference>
<proteinExistence type="inferred from homology"/>
<evidence type="ECO:0000256" key="9">
    <source>
        <dbReference type="ARBA" id="ARBA00023277"/>
    </source>
</evidence>
<reference evidence="15 16" key="1">
    <citation type="submission" date="2018-08" db="EMBL/GenBank/DDBJ databases">
        <title>Recombination of ecologically and evolutionarily significant loci maintains genetic cohesion in the Pseudomonas syringae species complex.</title>
        <authorList>
            <person name="Dillon M."/>
            <person name="Thakur S."/>
            <person name="Almeida R.N.D."/>
            <person name="Weir B.S."/>
            <person name="Guttman D.S."/>
        </authorList>
    </citation>
    <scope>NUCLEOTIDE SEQUENCE [LARGE SCALE GENOMIC DNA]</scope>
    <source>
        <strain evidence="15 16">1089_5</strain>
    </source>
</reference>